<accession>A0ACB7PGG3</accession>
<evidence type="ECO:0000313" key="1">
    <source>
        <dbReference type="EMBL" id="KAH6640140.1"/>
    </source>
</evidence>
<sequence length="133" mass="13783">MPYIIYTHTKRAGHHPPAAPAAPAVPVPPVQPAAPRPPQPPPVAQPRRGNIRAKINQAFEVPAPAAAATLALPVEAHPAVESGGGFAAQVPEGGNVWTVRLDMDMEGLFVGSSSNTTATVRVLCSLCFRASTP</sequence>
<organism evidence="1 2">
    <name type="scientific">Chaetomium tenue</name>
    <dbReference type="NCBI Taxonomy" id="1854479"/>
    <lineage>
        <taxon>Eukaryota</taxon>
        <taxon>Fungi</taxon>
        <taxon>Dikarya</taxon>
        <taxon>Ascomycota</taxon>
        <taxon>Pezizomycotina</taxon>
        <taxon>Sordariomycetes</taxon>
        <taxon>Sordariomycetidae</taxon>
        <taxon>Sordariales</taxon>
        <taxon>Chaetomiaceae</taxon>
        <taxon>Chaetomium</taxon>
    </lineage>
</organism>
<reference evidence="1 2" key="1">
    <citation type="journal article" date="2021" name="Nat. Commun.">
        <title>Genetic determinants of endophytism in the Arabidopsis root mycobiome.</title>
        <authorList>
            <person name="Mesny F."/>
            <person name="Miyauchi S."/>
            <person name="Thiergart T."/>
            <person name="Pickel B."/>
            <person name="Atanasova L."/>
            <person name="Karlsson M."/>
            <person name="Huettel B."/>
            <person name="Barry K.W."/>
            <person name="Haridas S."/>
            <person name="Chen C."/>
            <person name="Bauer D."/>
            <person name="Andreopoulos W."/>
            <person name="Pangilinan J."/>
            <person name="LaButti K."/>
            <person name="Riley R."/>
            <person name="Lipzen A."/>
            <person name="Clum A."/>
            <person name="Drula E."/>
            <person name="Henrissat B."/>
            <person name="Kohler A."/>
            <person name="Grigoriev I.V."/>
            <person name="Martin F.M."/>
            <person name="Hacquard S."/>
        </authorList>
    </citation>
    <scope>NUCLEOTIDE SEQUENCE [LARGE SCALE GENOMIC DNA]</scope>
    <source>
        <strain evidence="1 2">MPI-SDFR-AT-0079</strain>
    </source>
</reference>
<proteinExistence type="predicted"/>
<dbReference type="Proteomes" id="UP000724584">
    <property type="component" value="Unassembled WGS sequence"/>
</dbReference>
<evidence type="ECO:0000313" key="2">
    <source>
        <dbReference type="Proteomes" id="UP000724584"/>
    </source>
</evidence>
<dbReference type="EMBL" id="JAGIZQ010000002">
    <property type="protein sequence ID" value="KAH6640140.1"/>
    <property type="molecule type" value="Genomic_DNA"/>
</dbReference>
<keyword evidence="2" id="KW-1185">Reference proteome</keyword>
<comment type="caution">
    <text evidence="1">The sequence shown here is derived from an EMBL/GenBank/DDBJ whole genome shotgun (WGS) entry which is preliminary data.</text>
</comment>
<gene>
    <name evidence="1" type="ORF">F5144DRAFT_609199</name>
</gene>
<protein>
    <submittedName>
        <fullName evidence="1">Uncharacterized protein</fullName>
    </submittedName>
</protein>
<name>A0ACB7PGG3_9PEZI</name>